<sequence>MILRSRKRLGEEKMTKSLRQSDLDAYLDESLPPEEMARIEGILRDNPEQVEQLAAINARRDAGIHTLGEIWRRNRISCPTREQLGSYLMGVLPDDEAGHIKFHLEVAACRFCQANAADLQHAEEETPGKVQTRRRKYFQSSAGYLRKKK</sequence>
<name>X0VPU2_9ZZZZ</name>
<dbReference type="EMBL" id="BARS01024960">
    <property type="protein sequence ID" value="GAG13177.1"/>
    <property type="molecule type" value="Genomic_DNA"/>
</dbReference>
<gene>
    <name evidence="1" type="ORF">S01H1_39534</name>
</gene>
<accession>X0VPU2</accession>
<organism evidence="1">
    <name type="scientific">marine sediment metagenome</name>
    <dbReference type="NCBI Taxonomy" id="412755"/>
    <lineage>
        <taxon>unclassified sequences</taxon>
        <taxon>metagenomes</taxon>
        <taxon>ecological metagenomes</taxon>
    </lineage>
</organism>
<protein>
    <submittedName>
        <fullName evidence="1">Uncharacterized protein</fullName>
    </submittedName>
</protein>
<comment type="caution">
    <text evidence="1">The sequence shown here is derived from an EMBL/GenBank/DDBJ whole genome shotgun (WGS) entry which is preliminary data.</text>
</comment>
<proteinExistence type="predicted"/>
<reference evidence="1" key="1">
    <citation type="journal article" date="2014" name="Front. Microbiol.">
        <title>High frequency of phylogenetically diverse reductive dehalogenase-homologous genes in deep subseafloor sedimentary metagenomes.</title>
        <authorList>
            <person name="Kawai M."/>
            <person name="Futagami T."/>
            <person name="Toyoda A."/>
            <person name="Takaki Y."/>
            <person name="Nishi S."/>
            <person name="Hori S."/>
            <person name="Arai W."/>
            <person name="Tsubouchi T."/>
            <person name="Morono Y."/>
            <person name="Uchiyama I."/>
            <person name="Ito T."/>
            <person name="Fujiyama A."/>
            <person name="Inagaki F."/>
            <person name="Takami H."/>
        </authorList>
    </citation>
    <scope>NUCLEOTIDE SEQUENCE</scope>
    <source>
        <strain evidence="1">Expedition CK06-06</strain>
    </source>
</reference>
<dbReference type="AlphaFoldDB" id="X0VPU2"/>
<evidence type="ECO:0000313" key="1">
    <source>
        <dbReference type="EMBL" id="GAG13177.1"/>
    </source>
</evidence>